<evidence type="ECO:0000313" key="1">
    <source>
        <dbReference type="EMBL" id="KAF0026729.1"/>
    </source>
</evidence>
<comment type="caution">
    <text evidence="1">The sequence shown here is derived from an EMBL/GenBank/DDBJ whole genome shotgun (WGS) entry which is preliminary data.</text>
</comment>
<reference evidence="1 2" key="1">
    <citation type="submission" date="2019-06" db="EMBL/GenBank/DDBJ databases">
        <title>Draft genomes of female and male turbot (Scophthalmus maximus).</title>
        <authorList>
            <person name="Xu H."/>
            <person name="Xu X.-W."/>
            <person name="Shao C."/>
            <person name="Chen S."/>
        </authorList>
    </citation>
    <scope>NUCLEOTIDE SEQUENCE [LARGE SCALE GENOMIC DNA]</scope>
    <source>
        <strain evidence="1">Ysfricsl-2016a</strain>
        <tissue evidence="1">Blood</tissue>
    </source>
</reference>
<dbReference type="EMBL" id="VEVO01000019">
    <property type="protein sequence ID" value="KAF0026729.1"/>
    <property type="molecule type" value="Genomic_DNA"/>
</dbReference>
<gene>
    <name evidence="1" type="ORF">F2P81_021466</name>
</gene>
<evidence type="ECO:0000313" key="2">
    <source>
        <dbReference type="Proteomes" id="UP000438429"/>
    </source>
</evidence>
<protein>
    <submittedName>
        <fullName evidence="1">Uncharacterized protein</fullName>
    </submittedName>
</protein>
<name>A0A6A4S2H2_SCOMX</name>
<dbReference type="AlphaFoldDB" id="A0A6A4S2H2"/>
<accession>A0A6A4S2H2</accession>
<sequence length="164" mass="19333">METGPRRRSESRRVIGEKPPVFVSHCVWHFLFYFDVNALPVPPSVILHDSCVAYLTFSHSFKSASLWFAVVTRQHVSPDRDRILNLANREKYARFLFCVAFEKYVFRILGHPPPRLYRKKRREKRIAADLLPVLLQGRHRGEITRVVDELEFLENTVIRQHIHA</sequence>
<dbReference type="Proteomes" id="UP000438429">
    <property type="component" value="Unassembled WGS sequence"/>
</dbReference>
<proteinExistence type="predicted"/>
<organism evidence="1 2">
    <name type="scientific">Scophthalmus maximus</name>
    <name type="common">Turbot</name>
    <name type="synonym">Psetta maxima</name>
    <dbReference type="NCBI Taxonomy" id="52904"/>
    <lineage>
        <taxon>Eukaryota</taxon>
        <taxon>Metazoa</taxon>
        <taxon>Chordata</taxon>
        <taxon>Craniata</taxon>
        <taxon>Vertebrata</taxon>
        <taxon>Euteleostomi</taxon>
        <taxon>Actinopterygii</taxon>
        <taxon>Neopterygii</taxon>
        <taxon>Teleostei</taxon>
        <taxon>Neoteleostei</taxon>
        <taxon>Acanthomorphata</taxon>
        <taxon>Carangaria</taxon>
        <taxon>Pleuronectiformes</taxon>
        <taxon>Pleuronectoidei</taxon>
        <taxon>Scophthalmidae</taxon>
        <taxon>Scophthalmus</taxon>
    </lineage>
</organism>